<sequence>MGVVQYKAKEKGLPAVLIEDSGLTVFNGVKTKTCLAIGPYNSEEIDEITGHLPLMS</sequence>
<evidence type="ECO:0000313" key="5">
    <source>
        <dbReference type="Proteomes" id="UP000501076"/>
    </source>
</evidence>
<evidence type="ECO:0000313" key="4">
    <source>
        <dbReference type="EMBL" id="QJX80020.1"/>
    </source>
</evidence>
<dbReference type="EMBL" id="CP045273">
    <property type="protein sequence ID" value="QJX80020.1"/>
    <property type="molecule type" value="Genomic_DNA"/>
</dbReference>
<dbReference type="SUPFAM" id="SSF102462">
    <property type="entry name" value="Peptidyl-tRNA hydrolase II"/>
    <property type="match status" value="1"/>
</dbReference>
<evidence type="ECO:0000256" key="2">
    <source>
        <dbReference type="ARBA" id="ARBA00022801"/>
    </source>
</evidence>
<dbReference type="InterPro" id="IPR002833">
    <property type="entry name" value="PTH2"/>
</dbReference>
<keyword evidence="2" id="KW-0378">Hydrolase</keyword>
<accession>A0A6M6DZJ4</accession>
<organism evidence="4 5">
    <name type="scientific">Priestia megaterium</name>
    <name type="common">Bacillus megaterium</name>
    <dbReference type="NCBI Taxonomy" id="1404"/>
    <lineage>
        <taxon>Bacteria</taxon>
        <taxon>Bacillati</taxon>
        <taxon>Bacillota</taxon>
        <taxon>Bacilli</taxon>
        <taxon>Bacillales</taxon>
        <taxon>Bacillaceae</taxon>
        <taxon>Priestia</taxon>
    </lineage>
</organism>
<dbReference type="AlphaFoldDB" id="A0A6M6DZJ4"/>
<dbReference type="Proteomes" id="UP000501076">
    <property type="component" value="Plasmid pFDU301A"/>
</dbReference>
<dbReference type="EC" id="3.1.1.29" evidence="1"/>
<dbReference type="GO" id="GO:0004045">
    <property type="term" value="F:peptidyl-tRNA hydrolase activity"/>
    <property type="evidence" value="ECO:0007669"/>
    <property type="project" value="UniProtKB-EC"/>
</dbReference>
<name>A0A6M6DZJ4_PRIMG</name>
<keyword evidence="4" id="KW-0614">Plasmid</keyword>
<dbReference type="Gene3D" id="3.40.1490.10">
    <property type="entry name" value="Bit1"/>
    <property type="match status" value="1"/>
</dbReference>
<reference evidence="4 5" key="1">
    <citation type="submission" date="2019-10" db="EMBL/GenBank/DDBJ databases">
        <title>Complete genome sequences for adaption low water activity.</title>
        <authorList>
            <person name="Zhao L."/>
            <person name="Zhong J."/>
        </authorList>
    </citation>
    <scope>NUCLEOTIDE SEQUENCE [LARGE SCALE GENOMIC DNA]</scope>
    <source>
        <strain evidence="4 5">FDU301</strain>
        <plasmid evidence="5">pfdu301a</plasmid>
    </source>
</reference>
<gene>
    <name evidence="4" type="ORF">FDZ14_28360</name>
</gene>
<geneLocation type="plasmid" evidence="5">
    <name>pfdu301a</name>
</geneLocation>
<comment type="catalytic activity">
    <reaction evidence="3">
        <text>an N-acyl-L-alpha-aminoacyl-tRNA + H2O = an N-acyl-L-amino acid + a tRNA + H(+)</text>
        <dbReference type="Rhea" id="RHEA:54448"/>
        <dbReference type="Rhea" id="RHEA-COMP:10123"/>
        <dbReference type="Rhea" id="RHEA-COMP:13883"/>
        <dbReference type="ChEBI" id="CHEBI:15377"/>
        <dbReference type="ChEBI" id="CHEBI:15378"/>
        <dbReference type="ChEBI" id="CHEBI:59874"/>
        <dbReference type="ChEBI" id="CHEBI:78442"/>
        <dbReference type="ChEBI" id="CHEBI:138191"/>
        <dbReference type="EC" id="3.1.1.29"/>
    </reaction>
</comment>
<evidence type="ECO:0000256" key="3">
    <source>
        <dbReference type="ARBA" id="ARBA00048707"/>
    </source>
</evidence>
<evidence type="ECO:0000256" key="1">
    <source>
        <dbReference type="ARBA" id="ARBA00013260"/>
    </source>
</evidence>
<dbReference type="Pfam" id="PF01981">
    <property type="entry name" value="PTH2"/>
    <property type="match status" value="1"/>
</dbReference>
<dbReference type="RefSeq" id="WP_171778004.1">
    <property type="nucleotide sequence ID" value="NZ_CP045273.1"/>
</dbReference>
<dbReference type="InterPro" id="IPR023476">
    <property type="entry name" value="Pep_tRNA_hydro_II_dom_sf"/>
</dbReference>
<protein>
    <recommendedName>
        <fullName evidence="1">peptidyl-tRNA hydrolase</fullName>
        <ecNumber evidence="1">3.1.1.29</ecNumber>
    </recommendedName>
</protein>
<proteinExistence type="predicted"/>